<evidence type="ECO:0000256" key="1">
    <source>
        <dbReference type="SAM" id="MobiDB-lite"/>
    </source>
</evidence>
<feature type="region of interest" description="Disordered" evidence="1">
    <location>
        <begin position="171"/>
        <end position="250"/>
    </location>
</feature>
<name>A0A7W7RK45_9ACTN</name>
<feature type="region of interest" description="Disordered" evidence="1">
    <location>
        <begin position="92"/>
        <end position="156"/>
    </location>
</feature>
<comment type="caution">
    <text evidence="2">The sequence shown here is derived from an EMBL/GenBank/DDBJ whole genome shotgun (WGS) entry which is preliminary data.</text>
</comment>
<reference evidence="2 3" key="1">
    <citation type="submission" date="2020-08" db="EMBL/GenBank/DDBJ databases">
        <title>Sequencing the genomes of 1000 actinobacteria strains.</title>
        <authorList>
            <person name="Klenk H.-P."/>
        </authorList>
    </citation>
    <scope>NUCLEOTIDE SEQUENCE [LARGE SCALE GENOMIC DNA]</scope>
    <source>
        <strain evidence="2 3">DSM 102030</strain>
    </source>
</reference>
<dbReference type="Proteomes" id="UP000523007">
    <property type="component" value="Unassembled WGS sequence"/>
</dbReference>
<evidence type="ECO:0000313" key="3">
    <source>
        <dbReference type="Proteomes" id="UP000523007"/>
    </source>
</evidence>
<protein>
    <submittedName>
        <fullName evidence="2">Uncharacterized protein</fullName>
    </submittedName>
</protein>
<gene>
    <name evidence="2" type="ORF">F4561_004318</name>
</gene>
<dbReference type="AlphaFoldDB" id="A0A7W7RK45"/>
<evidence type="ECO:0000313" key="2">
    <source>
        <dbReference type="EMBL" id="MBB4933498.1"/>
    </source>
</evidence>
<organism evidence="2 3">
    <name type="scientific">Lipingzhangella halophila</name>
    <dbReference type="NCBI Taxonomy" id="1783352"/>
    <lineage>
        <taxon>Bacteria</taxon>
        <taxon>Bacillati</taxon>
        <taxon>Actinomycetota</taxon>
        <taxon>Actinomycetes</taxon>
        <taxon>Streptosporangiales</taxon>
        <taxon>Nocardiopsidaceae</taxon>
        <taxon>Lipingzhangella</taxon>
    </lineage>
</organism>
<feature type="region of interest" description="Disordered" evidence="1">
    <location>
        <begin position="1"/>
        <end position="29"/>
    </location>
</feature>
<dbReference type="EMBL" id="JACHJT010000001">
    <property type="protein sequence ID" value="MBB4933498.1"/>
    <property type="molecule type" value="Genomic_DNA"/>
</dbReference>
<keyword evidence="3" id="KW-1185">Reference proteome</keyword>
<accession>A0A7W7RK45</accession>
<proteinExistence type="predicted"/>
<sequence>MVGRGPPIGARPTAAVRGAGSSHRRRGSRAFTSDSGFVVSGAIGSGCPGARVAARAKGVRVPGVAARAKDVPVRSAASWHRRFAWRSPIAAPFPVRAPTPSGRPRWFPRSPGAGPDLRRKAAPAPTGGHPGPQRREPGARRRGSGARPQWLRQWGSGRALARRCPLAAERTRPLSAGPASSPHHETSHIGHQGDTLGHNPETRTSESAPILARSALGPSPRPGLSPLPHVSAPRWYNAPASANRAGSSPR</sequence>